<proteinExistence type="predicted"/>
<evidence type="ECO:0000313" key="3">
    <source>
        <dbReference type="EMBL" id="EFM12763.1"/>
    </source>
</evidence>
<protein>
    <submittedName>
        <fullName evidence="3">Uncharacterized protein</fullName>
    </submittedName>
</protein>
<keyword evidence="2" id="KW-1133">Transmembrane helix</keyword>
<keyword evidence="4" id="KW-1185">Reference proteome</keyword>
<dbReference type="eggNOG" id="ENOG50306I1">
    <property type="taxonomic scope" value="Bacteria"/>
</dbReference>
<dbReference type="Proteomes" id="UP000005387">
    <property type="component" value="Unassembled WGS sequence"/>
</dbReference>
<dbReference type="STRING" id="717606.PaecuDRAFT_0274"/>
<reference evidence="3 4" key="1">
    <citation type="submission" date="2010-07" db="EMBL/GenBank/DDBJ databases">
        <title>The draft genome of Paenibacillus curdlanolyticus YK9.</title>
        <authorList>
            <consortium name="US DOE Joint Genome Institute (JGI-PGF)"/>
            <person name="Lucas S."/>
            <person name="Copeland A."/>
            <person name="Lapidus A."/>
            <person name="Cheng J.-F."/>
            <person name="Bruce D."/>
            <person name="Goodwin L."/>
            <person name="Pitluck S."/>
            <person name="Land M.L."/>
            <person name="Hauser L."/>
            <person name="Chang Y.-J."/>
            <person name="Jeffries C."/>
            <person name="Anderson I.J."/>
            <person name="Johnson E."/>
            <person name="Loganathan U."/>
            <person name="Mulhopadhyay B."/>
            <person name="Kyrpides N."/>
            <person name="Woyke T.J."/>
        </authorList>
    </citation>
    <scope>NUCLEOTIDE SEQUENCE [LARGE SCALE GENOMIC DNA]</scope>
    <source>
        <strain evidence="3 4">YK9</strain>
    </source>
</reference>
<evidence type="ECO:0000256" key="2">
    <source>
        <dbReference type="SAM" id="Phobius"/>
    </source>
</evidence>
<keyword evidence="2" id="KW-0472">Membrane</keyword>
<sequence length="171" mass="18822">MSAMEDLISFLLHNIYIVVVVVGFLFSMLNKSNKSKGRNRRMPDFGNGGDQPSGQPARTGRVQRSDESDPRPTMAQPLAEPRPQQRQPAPAEAYEAPAAVSAGVRAAEPVQRVGARSERPSRLSTAADSSQPPLASRERQNELKPTAETLRQAVLWSEILGPPRAKRPFRR</sequence>
<feature type="compositionally biased region" description="Polar residues" evidence="1">
    <location>
        <begin position="122"/>
        <end position="133"/>
    </location>
</feature>
<organism evidence="3 4">
    <name type="scientific">Paenibacillus curdlanolyticus YK9</name>
    <dbReference type="NCBI Taxonomy" id="717606"/>
    <lineage>
        <taxon>Bacteria</taxon>
        <taxon>Bacillati</taxon>
        <taxon>Bacillota</taxon>
        <taxon>Bacilli</taxon>
        <taxon>Bacillales</taxon>
        <taxon>Paenibacillaceae</taxon>
        <taxon>Paenibacillus</taxon>
    </lineage>
</organism>
<accession>E0I399</accession>
<feature type="compositionally biased region" description="Low complexity" evidence="1">
    <location>
        <begin position="75"/>
        <end position="109"/>
    </location>
</feature>
<gene>
    <name evidence="3" type="ORF">PaecuDRAFT_0274</name>
</gene>
<name>E0I399_9BACL</name>
<feature type="transmembrane region" description="Helical" evidence="2">
    <location>
        <begin position="12"/>
        <end position="30"/>
    </location>
</feature>
<feature type="region of interest" description="Disordered" evidence="1">
    <location>
        <begin position="33"/>
        <end position="146"/>
    </location>
</feature>
<evidence type="ECO:0000256" key="1">
    <source>
        <dbReference type="SAM" id="MobiDB-lite"/>
    </source>
</evidence>
<dbReference type="EMBL" id="AEDD01000001">
    <property type="protein sequence ID" value="EFM12763.1"/>
    <property type="molecule type" value="Genomic_DNA"/>
</dbReference>
<dbReference type="AlphaFoldDB" id="E0I399"/>
<evidence type="ECO:0000313" key="4">
    <source>
        <dbReference type="Proteomes" id="UP000005387"/>
    </source>
</evidence>
<keyword evidence="2" id="KW-0812">Transmembrane</keyword>